<accession>A0A2S3U251</accession>
<gene>
    <name evidence="1" type="ORF">S101258_03252</name>
</gene>
<protein>
    <submittedName>
        <fullName evidence="1">Uncharacterized protein</fullName>
    </submittedName>
</protein>
<dbReference type="EMBL" id="NKCZ01000127">
    <property type="protein sequence ID" value="POD81845.1"/>
    <property type="molecule type" value="Genomic_DNA"/>
</dbReference>
<reference evidence="1 2" key="1">
    <citation type="submission" date="2017-06" db="EMBL/GenBank/DDBJ databases">
        <title>Genome sequence of Lactobacillus plantarum subsp. plantarum strain SRCM101258.</title>
        <authorList>
            <person name="Cho S.H."/>
        </authorList>
    </citation>
    <scope>NUCLEOTIDE SEQUENCE [LARGE SCALE GENOMIC DNA]</scope>
    <source>
        <strain evidence="1 2">SRCM101258</strain>
    </source>
</reference>
<organism evidence="1 2">
    <name type="scientific">Lactiplantibacillus plantarum subsp. plantarum</name>
    <dbReference type="NCBI Taxonomy" id="337330"/>
    <lineage>
        <taxon>Bacteria</taxon>
        <taxon>Bacillati</taxon>
        <taxon>Bacillota</taxon>
        <taxon>Bacilli</taxon>
        <taxon>Lactobacillales</taxon>
        <taxon>Lactobacillaceae</taxon>
        <taxon>Lactiplantibacillus</taxon>
    </lineage>
</organism>
<dbReference type="Proteomes" id="UP000236990">
    <property type="component" value="Unassembled WGS sequence"/>
</dbReference>
<evidence type="ECO:0000313" key="1">
    <source>
        <dbReference type="EMBL" id="POD81845.1"/>
    </source>
</evidence>
<name>A0A2S3U251_LACPN</name>
<dbReference type="AlphaFoldDB" id="A0A2S3U251"/>
<sequence>MTNEKKTEISFLSSSKYTVADKKVMLIGSVTETIYDRIIFRNNDDLKKYTSIFEDYFKSTVHDFNGYKEYLFKSRTLLASRISRMIFEADDSVGVRKLIDSHLAFIKEFDHGKKSEETIKKNLKKESSLLDDFINKDK</sequence>
<proteinExistence type="predicted"/>
<evidence type="ECO:0000313" key="2">
    <source>
        <dbReference type="Proteomes" id="UP000236990"/>
    </source>
</evidence>
<comment type="caution">
    <text evidence="1">The sequence shown here is derived from an EMBL/GenBank/DDBJ whole genome shotgun (WGS) entry which is preliminary data.</text>
</comment>